<dbReference type="InterPro" id="IPR050213">
    <property type="entry name" value="GST_superfamily"/>
</dbReference>
<dbReference type="SFLD" id="SFLDG01205">
    <property type="entry name" value="AMPS.1"/>
    <property type="match status" value="1"/>
</dbReference>
<dbReference type="EC" id="2.5.1.18" evidence="1"/>
<dbReference type="InterPro" id="IPR004045">
    <property type="entry name" value="Glutathione_S-Trfase_N"/>
</dbReference>
<dbReference type="SFLD" id="SFLDG00363">
    <property type="entry name" value="AMPS_(cytGST):_Alpha-__Mu-__Pi"/>
    <property type="match status" value="1"/>
</dbReference>
<dbReference type="PROSITE" id="PS50405">
    <property type="entry name" value="GST_CTER"/>
    <property type="match status" value="1"/>
</dbReference>
<dbReference type="PROSITE" id="PS50404">
    <property type="entry name" value="GST_NTER"/>
    <property type="match status" value="1"/>
</dbReference>
<gene>
    <name evidence="7" type="ORF">ONE63_003423</name>
</gene>
<comment type="catalytic activity">
    <reaction evidence="4">
        <text>RX + glutathione = an S-substituted glutathione + a halide anion + H(+)</text>
        <dbReference type="Rhea" id="RHEA:16437"/>
        <dbReference type="ChEBI" id="CHEBI:15378"/>
        <dbReference type="ChEBI" id="CHEBI:16042"/>
        <dbReference type="ChEBI" id="CHEBI:17792"/>
        <dbReference type="ChEBI" id="CHEBI:57925"/>
        <dbReference type="ChEBI" id="CHEBI:90779"/>
        <dbReference type="EC" id="2.5.1.18"/>
    </reaction>
</comment>
<evidence type="ECO:0000256" key="3">
    <source>
        <dbReference type="ARBA" id="ARBA00038317"/>
    </source>
</evidence>
<comment type="caution">
    <text evidence="7">The sequence shown here is derived from an EMBL/GenBank/DDBJ whole genome shotgun (WGS) entry which is preliminary data.</text>
</comment>
<dbReference type="Gene3D" id="1.20.1050.10">
    <property type="match status" value="1"/>
</dbReference>
<keyword evidence="2" id="KW-0808">Transferase</keyword>
<dbReference type="PANTHER" id="PTHR11571:SF224">
    <property type="entry name" value="HEMATOPOIETIC PROSTAGLANDIN D SYNTHASE"/>
    <property type="match status" value="1"/>
</dbReference>
<sequence>MPDKYRLHYFDGTALGEPIRYLLAYGKCNWEDVRYKCKVDDGNMIKAPFGQLPILEINGKKFVQSTAISRYLGSLLGLSGADPLDNLAIDTAVDTFHDIRAQIASWYYDPNPESRAAKTKPLMTVQIPFYFKKLDELVQSNGGYVANGKLSWGDLYIAGPIKYLNFLVGFDLLQPYPHLHKLVKEVEAIPHIAEYIAGKPHDLW</sequence>
<dbReference type="InterPro" id="IPR036282">
    <property type="entry name" value="Glutathione-S-Trfase_C_sf"/>
</dbReference>
<dbReference type="Gene3D" id="3.40.30.10">
    <property type="entry name" value="Glutaredoxin"/>
    <property type="match status" value="1"/>
</dbReference>
<feature type="domain" description="GST C-terminal" evidence="6">
    <location>
        <begin position="82"/>
        <end position="204"/>
    </location>
</feature>
<dbReference type="GO" id="GO:0006749">
    <property type="term" value="P:glutathione metabolic process"/>
    <property type="evidence" value="ECO:0007669"/>
    <property type="project" value="TreeGrafter"/>
</dbReference>
<dbReference type="CDD" id="cd03192">
    <property type="entry name" value="GST_C_Sigma_like"/>
    <property type="match status" value="1"/>
</dbReference>
<dbReference type="InterPro" id="IPR010987">
    <property type="entry name" value="Glutathione-S-Trfase_C-like"/>
</dbReference>
<dbReference type="InterPro" id="IPR040079">
    <property type="entry name" value="Glutathione_S-Trfase"/>
</dbReference>
<keyword evidence="8" id="KW-1185">Reference proteome</keyword>
<protein>
    <recommendedName>
        <fullName evidence="1">glutathione transferase</fullName>
        <ecNumber evidence="1">2.5.1.18</ecNumber>
    </recommendedName>
</protein>
<comment type="similarity">
    <text evidence="3">Belongs to the GST superfamily. Sigma family.</text>
</comment>
<organism evidence="7 8">
    <name type="scientific">Megalurothrips usitatus</name>
    <name type="common">bean blossom thrips</name>
    <dbReference type="NCBI Taxonomy" id="439358"/>
    <lineage>
        <taxon>Eukaryota</taxon>
        <taxon>Metazoa</taxon>
        <taxon>Ecdysozoa</taxon>
        <taxon>Arthropoda</taxon>
        <taxon>Hexapoda</taxon>
        <taxon>Insecta</taxon>
        <taxon>Pterygota</taxon>
        <taxon>Neoptera</taxon>
        <taxon>Paraneoptera</taxon>
        <taxon>Thysanoptera</taxon>
        <taxon>Terebrantia</taxon>
        <taxon>Thripoidea</taxon>
        <taxon>Thripidae</taxon>
        <taxon>Megalurothrips</taxon>
    </lineage>
</organism>
<dbReference type="SUPFAM" id="SSF47616">
    <property type="entry name" value="GST C-terminal domain-like"/>
    <property type="match status" value="1"/>
</dbReference>
<dbReference type="Pfam" id="PF02798">
    <property type="entry name" value="GST_N"/>
    <property type="match status" value="1"/>
</dbReference>
<dbReference type="CDD" id="cd03039">
    <property type="entry name" value="GST_N_Sigma_like"/>
    <property type="match status" value="1"/>
</dbReference>
<evidence type="ECO:0000256" key="4">
    <source>
        <dbReference type="ARBA" id="ARBA00047960"/>
    </source>
</evidence>
<proteinExistence type="inferred from homology"/>
<dbReference type="SFLD" id="SFLDS00019">
    <property type="entry name" value="Glutathione_Transferase_(cytos"/>
    <property type="match status" value="1"/>
</dbReference>
<dbReference type="FunFam" id="1.20.1050.10:FF:000030">
    <property type="entry name" value="Glutathione S-transferase S1"/>
    <property type="match status" value="1"/>
</dbReference>
<dbReference type="InterPro" id="IPR004046">
    <property type="entry name" value="GST_C"/>
</dbReference>
<name>A0AAV7X786_9NEOP</name>
<evidence type="ECO:0000256" key="1">
    <source>
        <dbReference type="ARBA" id="ARBA00012452"/>
    </source>
</evidence>
<evidence type="ECO:0000313" key="8">
    <source>
        <dbReference type="Proteomes" id="UP001075354"/>
    </source>
</evidence>
<dbReference type="EMBL" id="JAPTSV010000013">
    <property type="protein sequence ID" value="KAJ1521788.1"/>
    <property type="molecule type" value="Genomic_DNA"/>
</dbReference>
<accession>A0AAV7X786</accession>
<reference evidence="7" key="1">
    <citation type="submission" date="2022-12" db="EMBL/GenBank/DDBJ databases">
        <title>Chromosome-level genome assembly of the bean flower thrips Megalurothrips usitatus.</title>
        <authorList>
            <person name="Ma L."/>
            <person name="Liu Q."/>
            <person name="Li H."/>
            <person name="Cai W."/>
        </authorList>
    </citation>
    <scope>NUCLEOTIDE SEQUENCE</scope>
    <source>
        <strain evidence="7">Cailab_2022a</strain>
    </source>
</reference>
<evidence type="ECO:0000256" key="2">
    <source>
        <dbReference type="ARBA" id="ARBA00022679"/>
    </source>
</evidence>
<feature type="domain" description="GST N-terminal" evidence="5">
    <location>
        <begin position="3"/>
        <end position="80"/>
    </location>
</feature>
<evidence type="ECO:0000259" key="6">
    <source>
        <dbReference type="PROSITE" id="PS50405"/>
    </source>
</evidence>
<dbReference type="Proteomes" id="UP001075354">
    <property type="component" value="Chromosome 13"/>
</dbReference>
<dbReference type="Pfam" id="PF14497">
    <property type="entry name" value="GST_C_3"/>
    <property type="match status" value="1"/>
</dbReference>
<evidence type="ECO:0000259" key="5">
    <source>
        <dbReference type="PROSITE" id="PS50404"/>
    </source>
</evidence>
<evidence type="ECO:0000313" key="7">
    <source>
        <dbReference type="EMBL" id="KAJ1521788.1"/>
    </source>
</evidence>
<dbReference type="SUPFAM" id="SSF52833">
    <property type="entry name" value="Thioredoxin-like"/>
    <property type="match status" value="1"/>
</dbReference>
<dbReference type="AlphaFoldDB" id="A0AAV7X786"/>
<dbReference type="GO" id="GO:0004364">
    <property type="term" value="F:glutathione transferase activity"/>
    <property type="evidence" value="ECO:0007669"/>
    <property type="project" value="UniProtKB-EC"/>
</dbReference>
<dbReference type="PANTHER" id="PTHR11571">
    <property type="entry name" value="GLUTATHIONE S-TRANSFERASE"/>
    <property type="match status" value="1"/>
</dbReference>
<dbReference type="InterPro" id="IPR036249">
    <property type="entry name" value="Thioredoxin-like_sf"/>
</dbReference>